<dbReference type="AlphaFoldDB" id="A0A9W8E5Y5"/>
<dbReference type="Proteomes" id="UP001150925">
    <property type="component" value="Unassembled WGS sequence"/>
</dbReference>
<keyword evidence="3" id="KW-1185">Reference proteome</keyword>
<dbReference type="PANTHER" id="PTHR46060">
    <property type="entry name" value="MARINER MOS1 TRANSPOSASE-LIKE PROTEIN"/>
    <property type="match status" value="1"/>
</dbReference>
<evidence type="ECO:0000313" key="3">
    <source>
        <dbReference type="Proteomes" id="UP001150925"/>
    </source>
</evidence>
<feature type="non-terminal residue" evidence="2">
    <location>
        <position position="125"/>
    </location>
</feature>
<dbReference type="PANTHER" id="PTHR46060:SF1">
    <property type="entry name" value="MARINER MOS1 TRANSPOSASE-LIKE PROTEIN"/>
    <property type="match status" value="1"/>
</dbReference>
<feature type="domain" description="Mos1 transposase HTH" evidence="1">
    <location>
        <begin position="20"/>
        <end position="64"/>
    </location>
</feature>
<evidence type="ECO:0000259" key="1">
    <source>
        <dbReference type="Pfam" id="PF17906"/>
    </source>
</evidence>
<accession>A0A9W8E5Y5</accession>
<evidence type="ECO:0000313" key="2">
    <source>
        <dbReference type="EMBL" id="KAJ1959319.1"/>
    </source>
</evidence>
<dbReference type="Gene3D" id="1.10.10.1450">
    <property type="match status" value="1"/>
</dbReference>
<dbReference type="EMBL" id="JANBPY010001621">
    <property type="protein sequence ID" value="KAJ1959319.1"/>
    <property type="molecule type" value="Genomic_DNA"/>
</dbReference>
<dbReference type="InterPro" id="IPR052709">
    <property type="entry name" value="Transposase-MT_Hybrid"/>
</dbReference>
<comment type="caution">
    <text evidence="2">The sequence shown here is derived from an EMBL/GenBank/DDBJ whole genome shotgun (WGS) entry which is preliminary data.</text>
</comment>
<dbReference type="InterPro" id="IPR041426">
    <property type="entry name" value="Mos1_HTH"/>
</dbReference>
<gene>
    <name evidence="2" type="ORF">IWQ62_004659</name>
</gene>
<organism evidence="2 3">
    <name type="scientific">Dispira parvispora</name>
    <dbReference type="NCBI Taxonomy" id="1520584"/>
    <lineage>
        <taxon>Eukaryota</taxon>
        <taxon>Fungi</taxon>
        <taxon>Fungi incertae sedis</taxon>
        <taxon>Zoopagomycota</taxon>
        <taxon>Kickxellomycotina</taxon>
        <taxon>Dimargaritomycetes</taxon>
        <taxon>Dimargaritales</taxon>
        <taxon>Dimargaritaceae</taxon>
        <taxon>Dispira</taxon>
    </lineage>
</organism>
<sequence length="125" mass="14510">MSKLPKSRDPMPTFTGTTKRTHIWLLYALGQNPTEIHKNLQPAYTRGCPSYSTVCTWHNNFKTGHLSFEDESHTGWHSNETYEYYGDAIERLVKQNPFVTLAELAKNTKSTVSDVWNFLHNQLEY</sequence>
<reference evidence="2" key="1">
    <citation type="submission" date="2022-07" db="EMBL/GenBank/DDBJ databases">
        <title>Phylogenomic reconstructions and comparative analyses of Kickxellomycotina fungi.</title>
        <authorList>
            <person name="Reynolds N.K."/>
            <person name="Stajich J.E."/>
            <person name="Barry K."/>
            <person name="Grigoriev I.V."/>
            <person name="Crous P."/>
            <person name="Smith M.E."/>
        </authorList>
    </citation>
    <scope>NUCLEOTIDE SEQUENCE</scope>
    <source>
        <strain evidence="2">RSA 1196</strain>
    </source>
</reference>
<dbReference type="Pfam" id="PF17906">
    <property type="entry name" value="HTH_48"/>
    <property type="match status" value="1"/>
</dbReference>
<protein>
    <recommendedName>
        <fullName evidence="1">Mos1 transposase HTH domain-containing protein</fullName>
    </recommendedName>
</protein>
<dbReference type="OrthoDB" id="10017160at2759"/>
<name>A0A9W8E5Y5_9FUNG</name>
<proteinExistence type="predicted"/>